<name>A0ABY6G0Y5_9MICO</name>
<dbReference type="InterPro" id="IPR025711">
    <property type="entry name" value="PepSY"/>
</dbReference>
<proteinExistence type="predicted"/>
<sequence>MLIDAITGDVVREEQDRTDDREQAIDLTQPMTYDAALEKALAARDGELRGWKLEGDDGRREYQFDIAQQGVEKEVTVDVDSGQVTVD</sequence>
<dbReference type="RefSeq" id="WP_263594064.1">
    <property type="nucleotide sequence ID" value="NZ_CP107020.1"/>
</dbReference>
<evidence type="ECO:0000313" key="2">
    <source>
        <dbReference type="EMBL" id="UYG16851.1"/>
    </source>
</evidence>
<dbReference type="Proteomes" id="UP001164305">
    <property type="component" value="Chromosome"/>
</dbReference>
<organism evidence="2 3">
    <name type="scientific">Brachybacterium huguangmaarense</name>
    <dbReference type="NCBI Taxonomy" id="1652028"/>
    <lineage>
        <taxon>Bacteria</taxon>
        <taxon>Bacillati</taxon>
        <taxon>Actinomycetota</taxon>
        <taxon>Actinomycetes</taxon>
        <taxon>Micrococcales</taxon>
        <taxon>Dermabacteraceae</taxon>
        <taxon>Brachybacterium</taxon>
    </lineage>
</organism>
<gene>
    <name evidence="2" type="ORF">BRM3_14820</name>
</gene>
<keyword evidence="3" id="KW-1185">Reference proteome</keyword>
<accession>A0ABY6G0Y5</accession>
<feature type="domain" description="PepSY" evidence="1">
    <location>
        <begin position="31"/>
        <end position="84"/>
    </location>
</feature>
<dbReference type="EMBL" id="CP107020">
    <property type="protein sequence ID" value="UYG16851.1"/>
    <property type="molecule type" value="Genomic_DNA"/>
</dbReference>
<protein>
    <submittedName>
        <fullName evidence="2">PepSY domain-containing protein</fullName>
    </submittedName>
</protein>
<evidence type="ECO:0000313" key="3">
    <source>
        <dbReference type="Proteomes" id="UP001164305"/>
    </source>
</evidence>
<evidence type="ECO:0000259" key="1">
    <source>
        <dbReference type="Pfam" id="PF03413"/>
    </source>
</evidence>
<dbReference type="Gene3D" id="3.10.450.40">
    <property type="match status" value="1"/>
</dbReference>
<reference evidence="2" key="1">
    <citation type="submission" date="2022-10" db="EMBL/GenBank/DDBJ databases">
        <title>Whole-Genome Sequencing of Brachybacterium huguangmaarense BRM-3, Isolated from Betula schmidtii.</title>
        <authorList>
            <person name="Haam D."/>
        </authorList>
    </citation>
    <scope>NUCLEOTIDE SEQUENCE</scope>
    <source>
        <strain evidence="2">BRM-3</strain>
    </source>
</reference>
<dbReference type="Pfam" id="PF03413">
    <property type="entry name" value="PepSY"/>
    <property type="match status" value="1"/>
</dbReference>